<sequence>MGITVYQRYPYDDVFLLASTDIAANAWRLEAEGNQRRDWLSVETVIMDSHLNWSTPDLTLWDALREAKLSDVHAAFPNASRVAPASAPFAVVWDVSSWCNSQRPGHGADSWFRFIDPAGAIFEFQYRSMSSERHNYFG</sequence>
<name>A0A417XS06_9ACTN</name>
<evidence type="ECO:0000313" key="2">
    <source>
        <dbReference type="Proteomes" id="UP000283644"/>
    </source>
</evidence>
<organism evidence="1 2">
    <name type="scientific">Nocardioides immobilis</name>
    <dbReference type="NCBI Taxonomy" id="2049295"/>
    <lineage>
        <taxon>Bacteria</taxon>
        <taxon>Bacillati</taxon>
        <taxon>Actinomycetota</taxon>
        <taxon>Actinomycetes</taxon>
        <taxon>Propionibacteriales</taxon>
        <taxon>Nocardioidaceae</taxon>
        <taxon>Nocardioides</taxon>
    </lineage>
</organism>
<keyword evidence="2" id="KW-1185">Reference proteome</keyword>
<gene>
    <name evidence="1" type="ORF">D0Z08_31530</name>
</gene>
<dbReference type="RefSeq" id="WP_118929241.1">
    <property type="nucleotide sequence ID" value="NZ_QXGH01000065.1"/>
</dbReference>
<reference evidence="1 2" key="1">
    <citation type="submission" date="2018-09" db="EMBL/GenBank/DDBJ databases">
        <title>Genome sequencing of Nocardioides immobilis CCTCC AB 2017083 for comparison to Nocardioides silvaticus.</title>
        <authorList>
            <person name="Li C."/>
            <person name="Wang G."/>
        </authorList>
    </citation>
    <scope>NUCLEOTIDE SEQUENCE [LARGE SCALE GENOMIC DNA]</scope>
    <source>
        <strain evidence="1 2">CCTCC AB 2017083</strain>
    </source>
</reference>
<dbReference type="Proteomes" id="UP000283644">
    <property type="component" value="Unassembled WGS sequence"/>
</dbReference>
<comment type="caution">
    <text evidence="1">The sequence shown here is derived from an EMBL/GenBank/DDBJ whole genome shotgun (WGS) entry which is preliminary data.</text>
</comment>
<dbReference type="EMBL" id="QXGH01000065">
    <property type="protein sequence ID" value="RHW22407.1"/>
    <property type="molecule type" value="Genomic_DNA"/>
</dbReference>
<protein>
    <submittedName>
        <fullName evidence="1">Uncharacterized protein</fullName>
    </submittedName>
</protein>
<proteinExistence type="predicted"/>
<dbReference type="AlphaFoldDB" id="A0A417XS06"/>
<evidence type="ECO:0000313" key="1">
    <source>
        <dbReference type="EMBL" id="RHW22407.1"/>
    </source>
</evidence>
<accession>A0A417XS06</accession>